<keyword evidence="1" id="KW-0472">Membrane</keyword>
<feature type="transmembrane region" description="Helical" evidence="1">
    <location>
        <begin position="60"/>
        <end position="84"/>
    </location>
</feature>
<protein>
    <recommendedName>
        <fullName evidence="4">DUF4190 domain-containing protein</fullName>
    </recommendedName>
</protein>
<keyword evidence="1" id="KW-1133">Transmembrane helix</keyword>
<evidence type="ECO:0000313" key="3">
    <source>
        <dbReference type="Proteomes" id="UP000811492"/>
    </source>
</evidence>
<organism evidence="2 3">
    <name type="scientific">Leucobacter manosquensis</name>
    <dbReference type="NCBI Taxonomy" id="2810611"/>
    <lineage>
        <taxon>Bacteria</taxon>
        <taxon>Bacillati</taxon>
        <taxon>Actinomycetota</taxon>
        <taxon>Actinomycetes</taxon>
        <taxon>Micrococcales</taxon>
        <taxon>Microbacteriaceae</taxon>
        <taxon>Leucobacter</taxon>
    </lineage>
</organism>
<dbReference type="Proteomes" id="UP000811492">
    <property type="component" value="Unassembled WGS sequence"/>
</dbReference>
<sequence>MTGSQQDHRVRHLIALALGLLCILYLFVQAGDVTTYVILLGLSCGGVAVGHQAILRSGPLVWTAIIGLVLSYVGLLMAIGLLVVRLTRTFGS</sequence>
<proteinExistence type="predicted"/>
<evidence type="ECO:0008006" key="4">
    <source>
        <dbReference type="Google" id="ProtNLM"/>
    </source>
</evidence>
<name>A0ABS5M7G7_9MICO</name>
<gene>
    <name evidence="2" type="ORF">JSQ98_12255</name>
</gene>
<feature type="transmembrane region" description="Helical" evidence="1">
    <location>
        <begin position="12"/>
        <end position="28"/>
    </location>
</feature>
<feature type="transmembrane region" description="Helical" evidence="1">
    <location>
        <begin position="35"/>
        <end position="54"/>
    </location>
</feature>
<reference evidence="2 3" key="1">
    <citation type="submission" date="2021-02" db="EMBL/GenBank/DDBJ databases">
        <title>Draft genome and description of Leucobacter sp nov strain Marseille-Q4368.</title>
        <authorList>
            <person name="Boxberger M."/>
            <person name="La Scola B."/>
        </authorList>
    </citation>
    <scope>NUCLEOTIDE SEQUENCE [LARGE SCALE GENOMIC DNA]</scope>
    <source>
        <strain evidence="2 3">Marseille-Q4368</strain>
    </source>
</reference>
<keyword evidence="3" id="KW-1185">Reference proteome</keyword>
<dbReference type="RefSeq" id="WP_211649934.1">
    <property type="nucleotide sequence ID" value="NZ_JAFEVO010000001.1"/>
</dbReference>
<accession>A0ABS5M7G7</accession>
<comment type="caution">
    <text evidence="2">The sequence shown here is derived from an EMBL/GenBank/DDBJ whole genome shotgun (WGS) entry which is preliminary data.</text>
</comment>
<keyword evidence="1" id="KW-0812">Transmembrane</keyword>
<dbReference type="EMBL" id="JAFEVO010000001">
    <property type="protein sequence ID" value="MBS3182958.1"/>
    <property type="molecule type" value="Genomic_DNA"/>
</dbReference>
<evidence type="ECO:0000313" key="2">
    <source>
        <dbReference type="EMBL" id="MBS3182958.1"/>
    </source>
</evidence>
<evidence type="ECO:0000256" key="1">
    <source>
        <dbReference type="SAM" id="Phobius"/>
    </source>
</evidence>